<dbReference type="AlphaFoldDB" id="A0AAN8XAY2"/>
<evidence type="ECO:0000313" key="1">
    <source>
        <dbReference type="EMBL" id="KAK7075500.1"/>
    </source>
</evidence>
<gene>
    <name evidence="1" type="ORF">SK128_002716</name>
</gene>
<dbReference type="EMBL" id="JAXCGZ010010532">
    <property type="protein sequence ID" value="KAK7075500.1"/>
    <property type="molecule type" value="Genomic_DNA"/>
</dbReference>
<name>A0AAN8XAY2_HALRR</name>
<comment type="caution">
    <text evidence="1">The sequence shown here is derived from an EMBL/GenBank/DDBJ whole genome shotgun (WGS) entry which is preliminary data.</text>
</comment>
<evidence type="ECO:0000313" key="2">
    <source>
        <dbReference type="Proteomes" id="UP001381693"/>
    </source>
</evidence>
<protein>
    <submittedName>
        <fullName evidence="1">Uncharacterized protein</fullName>
    </submittedName>
</protein>
<sequence length="69" mass="8059">NLKDNVLNPGLEVSVKEDLDEVLASQPLWDEPLKLKENMKYLYGMKLLNQKEKILYLKCQFVNLYGMSL</sequence>
<proteinExistence type="predicted"/>
<accession>A0AAN8XAY2</accession>
<dbReference type="Proteomes" id="UP001381693">
    <property type="component" value="Unassembled WGS sequence"/>
</dbReference>
<keyword evidence="2" id="KW-1185">Reference proteome</keyword>
<organism evidence="1 2">
    <name type="scientific">Halocaridina rubra</name>
    <name type="common">Hawaiian red shrimp</name>
    <dbReference type="NCBI Taxonomy" id="373956"/>
    <lineage>
        <taxon>Eukaryota</taxon>
        <taxon>Metazoa</taxon>
        <taxon>Ecdysozoa</taxon>
        <taxon>Arthropoda</taxon>
        <taxon>Crustacea</taxon>
        <taxon>Multicrustacea</taxon>
        <taxon>Malacostraca</taxon>
        <taxon>Eumalacostraca</taxon>
        <taxon>Eucarida</taxon>
        <taxon>Decapoda</taxon>
        <taxon>Pleocyemata</taxon>
        <taxon>Caridea</taxon>
        <taxon>Atyoidea</taxon>
        <taxon>Atyidae</taxon>
        <taxon>Halocaridina</taxon>
    </lineage>
</organism>
<feature type="non-terminal residue" evidence="1">
    <location>
        <position position="1"/>
    </location>
</feature>
<reference evidence="1 2" key="1">
    <citation type="submission" date="2023-11" db="EMBL/GenBank/DDBJ databases">
        <title>Halocaridina rubra genome assembly.</title>
        <authorList>
            <person name="Smith C."/>
        </authorList>
    </citation>
    <scope>NUCLEOTIDE SEQUENCE [LARGE SCALE GENOMIC DNA]</scope>
    <source>
        <strain evidence="1">EP-1</strain>
        <tissue evidence="1">Whole</tissue>
    </source>
</reference>